<dbReference type="EMBL" id="MH908924">
    <property type="protein sequence ID" value="AYM54561.1"/>
    <property type="molecule type" value="Genomic_DNA"/>
</dbReference>
<organism evidence="1">
    <name type="scientific">Racemicystis crocea</name>
    <dbReference type="NCBI Taxonomy" id="1707966"/>
    <lineage>
        <taxon>Bacteria</taxon>
        <taxon>Pseudomonadati</taxon>
        <taxon>Myxococcota</taxon>
        <taxon>Polyangia</taxon>
        <taxon>Polyangiales</taxon>
        <taxon>Polyangiaceae</taxon>
    </lineage>
</organism>
<proteinExistence type="predicted"/>
<reference evidence="1" key="1">
    <citation type="journal article" date="2018" name="J. Ind. Microbiol. Biotechnol.">
        <title>Genome mining reveals uncommon alkylpyrones as type III PKS products from myxobacteria.</title>
        <authorList>
            <person name="Hug J.J."/>
            <person name="Panter F."/>
            <person name="Krug D."/>
            <person name="Muller R."/>
        </authorList>
    </citation>
    <scope>NUCLEOTIDE SEQUENCE</scope>
    <source>
        <strain evidence="1">SBSr021</strain>
    </source>
</reference>
<dbReference type="AlphaFoldDB" id="A0A3S7V0N3"/>
<evidence type="ECO:0000313" key="1">
    <source>
        <dbReference type="EMBL" id="AYM54561.1"/>
    </source>
</evidence>
<name>A0A3S7V0N3_9BACT</name>
<accession>A0A3S7V0N3</accession>
<protein>
    <submittedName>
        <fullName evidence="1">Uncharacterized protein</fullName>
    </submittedName>
</protein>
<sequence length="358" mass="36806">MPRWSSLTVLWVGLAGALPGCTVDHDLYTCLNPDPGHVDGQGKDDPCHTRPTCPGQCVPGFSFDWLGPVLVWMGPASEASMVQCPPEAPTANSTRFADLTAPNACAACSCAPPEGSCELPTTITARAAICPGAGAWVTPFDAPAAWDGSCTDLNAIPQGKDCGGVPCVQSVTIAPLQVVESGCSPIEGPPPVQVLPASWGSAAILCNTDKLEGEELCMDPGLTCAPRSAPLPASFHRCIYKDGVHECPPAYPVRNVVYERFEDNRTCSPCQCGEAMGSTCTAALSFFQDSACSVPLPLTLGASSVKAMCGDAPPGLALGSKFATEPVYTPGVCQPSGGEPQGAAEPVGPATICCLPEP</sequence>